<proteinExistence type="predicted"/>
<dbReference type="Pfam" id="PF02996">
    <property type="entry name" value="Prefoldin"/>
    <property type="match status" value="1"/>
</dbReference>
<evidence type="ECO:0008006" key="2">
    <source>
        <dbReference type="Google" id="ProtNLM"/>
    </source>
</evidence>
<name>A0A0F9STY9_9ZZZZ</name>
<organism evidence="1">
    <name type="scientific">marine sediment metagenome</name>
    <dbReference type="NCBI Taxonomy" id="412755"/>
    <lineage>
        <taxon>unclassified sequences</taxon>
        <taxon>metagenomes</taxon>
        <taxon>ecological metagenomes</taxon>
    </lineage>
</organism>
<accession>A0A0F9STY9</accession>
<sequence length="116" mass="13264">MFQNQLEILNVSRGNIMNTKMTIVNLKEGVEENDEILVPVGGLANIKALIKDPKKVLLSVTQDVIIEKDLDGAIEILDKRIDQHDREIQFIRTQLQNIDVNLQKTSQLLQRGYLQK</sequence>
<reference evidence="1" key="1">
    <citation type="journal article" date="2015" name="Nature">
        <title>Complex archaea that bridge the gap between prokaryotes and eukaryotes.</title>
        <authorList>
            <person name="Spang A."/>
            <person name="Saw J.H."/>
            <person name="Jorgensen S.L."/>
            <person name="Zaremba-Niedzwiedzka K."/>
            <person name="Martijn J."/>
            <person name="Lind A.E."/>
            <person name="van Eijk R."/>
            <person name="Schleper C."/>
            <person name="Guy L."/>
            <person name="Ettema T.J."/>
        </authorList>
    </citation>
    <scope>NUCLEOTIDE SEQUENCE</scope>
</reference>
<dbReference type="InterPro" id="IPR009053">
    <property type="entry name" value="Prefoldin"/>
</dbReference>
<dbReference type="SUPFAM" id="SSF46579">
    <property type="entry name" value="Prefoldin"/>
    <property type="match status" value="1"/>
</dbReference>
<dbReference type="CDD" id="cd23160">
    <property type="entry name" value="Prefoldin_alpha_GimC"/>
    <property type="match status" value="1"/>
</dbReference>
<evidence type="ECO:0000313" key="1">
    <source>
        <dbReference type="EMBL" id="KKN66102.1"/>
    </source>
</evidence>
<dbReference type="NCBIfam" id="TIGR00293">
    <property type="entry name" value="prefoldin subunit alpha"/>
    <property type="match status" value="1"/>
</dbReference>
<dbReference type="EMBL" id="LAZR01000510">
    <property type="protein sequence ID" value="KKN66102.1"/>
    <property type="molecule type" value="Genomic_DNA"/>
</dbReference>
<comment type="caution">
    <text evidence="1">The sequence shown here is derived from an EMBL/GenBank/DDBJ whole genome shotgun (WGS) entry which is preliminary data.</text>
</comment>
<protein>
    <recommendedName>
        <fullName evidence="2">Prefoldin subunit alpha</fullName>
    </recommendedName>
</protein>
<dbReference type="AlphaFoldDB" id="A0A0F9STY9"/>
<gene>
    <name evidence="1" type="ORF">LCGC14_0474810</name>
</gene>
<dbReference type="Gene3D" id="1.10.287.370">
    <property type="match status" value="1"/>
</dbReference>
<dbReference type="InterPro" id="IPR004127">
    <property type="entry name" value="Prefoldin_subunit_alpha"/>
</dbReference>